<keyword evidence="2" id="KW-1185">Reference proteome</keyword>
<evidence type="ECO:0000313" key="2">
    <source>
        <dbReference type="Proteomes" id="UP000007755"/>
    </source>
</evidence>
<dbReference type="EMBL" id="GL888427">
    <property type="protein sequence ID" value="EGI61007.1"/>
    <property type="molecule type" value="Genomic_DNA"/>
</dbReference>
<dbReference type="AlphaFoldDB" id="F4WXS9"/>
<reference evidence="1" key="1">
    <citation type="submission" date="2011-02" db="EMBL/GenBank/DDBJ databases">
        <title>The genome of the leaf-cutting ant Acromyrmex echinatior suggests key adaptations to social evolution and fungus farming.</title>
        <authorList>
            <person name="Nygaard S."/>
            <person name="Zhang G."/>
        </authorList>
    </citation>
    <scope>NUCLEOTIDE SEQUENCE</scope>
</reference>
<protein>
    <submittedName>
        <fullName evidence="1">Uncharacterized protein</fullName>
    </submittedName>
</protein>
<dbReference type="Proteomes" id="UP000007755">
    <property type="component" value="Unassembled WGS sequence"/>
</dbReference>
<gene>
    <name evidence="1" type="ORF">G5I_10769</name>
</gene>
<organism evidence="2">
    <name type="scientific">Acromyrmex echinatior</name>
    <name type="common">Panamanian leafcutter ant</name>
    <name type="synonym">Acromyrmex octospinosus echinatior</name>
    <dbReference type="NCBI Taxonomy" id="103372"/>
    <lineage>
        <taxon>Eukaryota</taxon>
        <taxon>Metazoa</taxon>
        <taxon>Ecdysozoa</taxon>
        <taxon>Arthropoda</taxon>
        <taxon>Hexapoda</taxon>
        <taxon>Insecta</taxon>
        <taxon>Pterygota</taxon>
        <taxon>Neoptera</taxon>
        <taxon>Endopterygota</taxon>
        <taxon>Hymenoptera</taxon>
        <taxon>Apocrita</taxon>
        <taxon>Aculeata</taxon>
        <taxon>Formicoidea</taxon>
        <taxon>Formicidae</taxon>
        <taxon>Myrmicinae</taxon>
        <taxon>Acromyrmex</taxon>
    </lineage>
</organism>
<dbReference type="InParanoid" id="F4WXS9"/>
<accession>F4WXS9</accession>
<sequence>MQALLAVYADVVCTDTFNNANIILKEQNMARKEGSLSRRLHFRGYRPSDQRTCARMQTSAKILSGRLAVIEIAFAAVYSVVHAARRRQKGFDLAANFLGENGSGSPLPPSNGKTGVTYGFSSGVCDGHARHSGNSHDFLVALPRIDPNHPPVCLHITAACPLPIVIYGLRGRPACSVTPDPSLRCTWVYRCSLALYTLLAALSTDLQGSANDPDRDKTIPIEREDRHLSSTYIKITCKFNRKRTSYFVPAIETTRTLFWMVQPLSLSSGTKGQPAWEKLRLVQHK</sequence>
<evidence type="ECO:0000313" key="1">
    <source>
        <dbReference type="EMBL" id="EGI61007.1"/>
    </source>
</evidence>
<name>F4WXS9_ACREC</name>
<proteinExistence type="predicted"/>